<sequence>MNEKSNSISFLFALAACKEPTISEGILPLTPPATTDPDGGNWQTVVLRSGVGVPAPAAVSSDAYQRELTAVKNGLAGTTPEQNTAVTYWAYGGVQRWNQIARQLIAKYNVMPAYDAATGRYAAYDVAKPMSDAPFAARLLAYLSVAQYDALVMTWRAKFQYNRPALERQGVQPRIPVADVPSYPSEDAAVAEASYQMLTFLFPNEADWLKAKATEHKQSRVWAGACVPSDLQAGETLGATVATSVVSRARTDGFAQAHDPANTWPTLLARAPYDTKWQSLEIPARAPVLPLAGSVQTWFDATAVGRTAPGPPPATTSPAFQQALAEIRTISDTRSREQWRIADFWSDGVGSYAVAGHWNRIAEELIQQTAQNELRAARTYALLNRALHDATTVTWQTKYRYFVPRPSQIDARIKTVALIPNSPGYPSNHAVSAASAAVVLGHLFPGDASKLTGQANEAGLARVYAGTNYRFDVDEGAKTGAAVGKIAADWSKADGAK</sequence>
<feature type="domain" description="Phosphatidic acid phosphatase type 2/haloperoxidase" evidence="1">
    <location>
        <begin position="397"/>
        <end position="491"/>
    </location>
</feature>
<dbReference type="OrthoDB" id="7793240at2"/>
<dbReference type="Pfam" id="PF01569">
    <property type="entry name" value="PAP2"/>
    <property type="match status" value="1"/>
</dbReference>
<dbReference type="Proteomes" id="UP000187941">
    <property type="component" value="Chromosome"/>
</dbReference>
<dbReference type="CDD" id="cd03380">
    <property type="entry name" value="PAP2_like_1"/>
    <property type="match status" value="1"/>
</dbReference>
<dbReference type="STRING" id="1178516.AWR27_14860"/>
<dbReference type="GO" id="GO:0004601">
    <property type="term" value="F:peroxidase activity"/>
    <property type="evidence" value="ECO:0007669"/>
    <property type="project" value="InterPro"/>
</dbReference>
<dbReference type="Gene3D" id="1.10.606.10">
    <property type="entry name" value="Vanadium-containing Chloroperoxidase, domain 2"/>
    <property type="match status" value="2"/>
</dbReference>
<dbReference type="PANTHER" id="PTHR34599">
    <property type="entry name" value="PEROXIDASE-RELATED"/>
    <property type="match status" value="1"/>
</dbReference>
<dbReference type="EMBL" id="CP014263">
    <property type="protein sequence ID" value="AQG82509.1"/>
    <property type="molecule type" value="Genomic_DNA"/>
</dbReference>
<name>A0A1P9X4F3_9BACT</name>
<dbReference type="KEGG" id="smon:AWR27_14860"/>
<evidence type="ECO:0000259" key="1">
    <source>
        <dbReference type="Pfam" id="PF01569"/>
    </source>
</evidence>
<reference evidence="2 3" key="1">
    <citation type="submission" date="2016-01" db="EMBL/GenBank/DDBJ databases">
        <authorList>
            <person name="Oliw E.H."/>
        </authorList>
    </citation>
    <scope>NUCLEOTIDE SEQUENCE [LARGE SCALE GENOMIC DNA]</scope>
    <source>
        <strain evidence="2 3">DY10</strain>
    </source>
</reference>
<dbReference type="PROSITE" id="PS51257">
    <property type="entry name" value="PROKAR_LIPOPROTEIN"/>
    <property type="match status" value="1"/>
</dbReference>
<dbReference type="InterPro" id="IPR036938">
    <property type="entry name" value="PAP2/HPO_sf"/>
</dbReference>
<protein>
    <submittedName>
        <fullName evidence="2">PA-phosphatase</fullName>
    </submittedName>
</protein>
<dbReference type="InterPro" id="IPR016119">
    <property type="entry name" value="Br/Cl_peroxidase_C"/>
</dbReference>
<dbReference type="SUPFAM" id="SSF48317">
    <property type="entry name" value="Acid phosphatase/Vanadium-dependent haloperoxidase"/>
    <property type="match status" value="2"/>
</dbReference>
<evidence type="ECO:0000313" key="3">
    <source>
        <dbReference type="Proteomes" id="UP000187941"/>
    </source>
</evidence>
<keyword evidence="3" id="KW-1185">Reference proteome</keyword>
<proteinExistence type="predicted"/>
<dbReference type="InterPro" id="IPR000326">
    <property type="entry name" value="PAP2/HPO"/>
</dbReference>
<dbReference type="AlphaFoldDB" id="A0A1P9X4F3"/>
<accession>A0A1P9X4F3</accession>
<evidence type="ECO:0000313" key="2">
    <source>
        <dbReference type="EMBL" id="AQG82509.1"/>
    </source>
</evidence>
<dbReference type="InterPro" id="IPR052559">
    <property type="entry name" value="V-haloperoxidase"/>
</dbReference>
<gene>
    <name evidence="2" type="ORF">AWR27_14860</name>
</gene>
<organism evidence="2 3">
    <name type="scientific">Spirosoma montaniterrae</name>
    <dbReference type="NCBI Taxonomy" id="1178516"/>
    <lineage>
        <taxon>Bacteria</taxon>
        <taxon>Pseudomonadati</taxon>
        <taxon>Bacteroidota</taxon>
        <taxon>Cytophagia</taxon>
        <taxon>Cytophagales</taxon>
        <taxon>Cytophagaceae</taxon>
        <taxon>Spirosoma</taxon>
    </lineage>
</organism>
<dbReference type="PANTHER" id="PTHR34599:SF1">
    <property type="entry name" value="PHOSPHATIDIC ACID PHOSPHATASE TYPE 2_HALOPEROXIDASE DOMAIN-CONTAINING PROTEIN"/>
    <property type="match status" value="1"/>
</dbReference>